<dbReference type="PIRSF" id="PIRSF016661">
    <property type="entry name" value="BioY"/>
    <property type="match status" value="1"/>
</dbReference>
<evidence type="ECO:0000256" key="1">
    <source>
        <dbReference type="ARBA" id="ARBA00010692"/>
    </source>
</evidence>
<feature type="transmembrane region" description="Helical" evidence="3">
    <location>
        <begin position="31"/>
        <end position="50"/>
    </location>
</feature>
<gene>
    <name evidence="4" type="ORF">BSZ39_09435</name>
</gene>
<accession>A0A1Q5Q124</accession>
<dbReference type="Gene3D" id="1.10.1760.20">
    <property type="match status" value="1"/>
</dbReference>
<organism evidence="4 5">
    <name type="scientific">Bowdeniella nasicola</name>
    <dbReference type="NCBI Taxonomy" id="208480"/>
    <lineage>
        <taxon>Bacteria</taxon>
        <taxon>Bacillati</taxon>
        <taxon>Actinomycetota</taxon>
        <taxon>Actinomycetes</taxon>
        <taxon>Actinomycetales</taxon>
        <taxon>Actinomycetaceae</taxon>
        <taxon>Bowdeniella</taxon>
    </lineage>
</organism>
<keyword evidence="2 3" id="KW-0472">Membrane</keyword>
<keyword evidence="3" id="KW-1133">Transmembrane helix</keyword>
<dbReference type="STRING" id="208480.SAMN02910418_00497"/>
<dbReference type="PANTHER" id="PTHR34295">
    <property type="entry name" value="BIOTIN TRANSPORTER BIOY"/>
    <property type="match status" value="1"/>
</dbReference>
<evidence type="ECO:0000256" key="3">
    <source>
        <dbReference type="SAM" id="Phobius"/>
    </source>
</evidence>
<dbReference type="GO" id="GO:0015225">
    <property type="term" value="F:biotin transmembrane transporter activity"/>
    <property type="evidence" value="ECO:0007669"/>
    <property type="project" value="UniProtKB-UniRule"/>
</dbReference>
<comment type="caution">
    <text evidence="4">The sequence shown here is derived from an EMBL/GenBank/DDBJ whole genome shotgun (WGS) entry which is preliminary data.</text>
</comment>
<dbReference type="Proteomes" id="UP000185628">
    <property type="component" value="Unassembled WGS sequence"/>
</dbReference>
<dbReference type="GO" id="GO:0005886">
    <property type="term" value="C:plasma membrane"/>
    <property type="evidence" value="ECO:0007669"/>
    <property type="project" value="UniProtKB-SubCell"/>
</dbReference>
<feature type="transmembrane region" description="Helical" evidence="3">
    <location>
        <begin position="82"/>
        <end position="102"/>
    </location>
</feature>
<name>A0A1Q5Q124_9ACTO</name>
<proteinExistence type="inferred from homology"/>
<reference evidence="5" key="1">
    <citation type="submission" date="2016-12" db="EMBL/GenBank/DDBJ databases">
        <authorList>
            <person name="Meng X."/>
        </authorList>
    </citation>
    <scope>NUCLEOTIDE SEQUENCE [LARGE SCALE GENOMIC DNA]</scope>
    <source>
        <strain evidence="5">DSM 19116</strain>
    </source>
</reference>
<feature type="transmembrane region" description="Helical" evidence="3">
    <location>
        <begin position="108"/>
        <end position="128"/>
    </location>
</feature>
<keyword evidence="2" id="KW-1003">Cell membrane</keyword>
<feature type="transmembrane region" description="Helical" evidence="3">
    <location>
        <begin position="56"/>
        <end position="75"/>
    </location>
</feature>
<keyword evidence="2" id="KW-0813">Transport</keyword>
<evidence type="ECO:0000256" key="2">
    <source>
        <dbReference type="PIRNR" id="PIRNR016661"/>
    </source>
</evidence>
<feature type="transmembrane region" description="Helical" evidence="3">
    <location>
        <begin position="181"/>
        <end position="203"/>
    </location>
</feature>
<sequence>MRTSVSIMSTTTYSPVLADVALPKATTTGGAWARTLGLITAGIALTALFARIEIPMWPVPITGQTLAVLLVGATLGMRRGAAAMAGYAAVGLAGLPVFAGGAGGPQMVAAPSFGFILGFIPAAALIGYLSERTWDRKPVLAIAGFALATVVPFLVGVPYMGVVLSSLGTHVTFGLLMEYGVTPFLVGGAIKCAIAAALLPLAWKFLGRPSADA</sequence>
<dbReference type="PANTHER" id="PTHR34295:SF1">
    <property type="entry name" value="BIOTIN TRANSPORTER BIOY"/>
    <property type="match status" value="1"/>
</dbReference>
<evidence type="ECO:0000313" key="4">
    <source>
        <dbReference type="EMBL" id="OKL53466.1"/>
    </source>
</evidence>
<dbReference type="InterPro" id="IPR003784">
    <property type="entry name" value="BioY"/>
</dbReference>
<comment type="subcellular location">
    <subcellularLocation>
        <location evidence="2">Cell membrane</location>
        <topology evidence="2">Multi-pass membrane protein</topology>
    </subcellularLocation>
</comment>
<dbReference type="Pfam" id="PF02632">
    <property type="entry name" value="BioY"/>
    <property type="match status" value="1"/>
</dbReference>
<keyword evidence="3" id="KW-0812">Transmembrane</keyword>
<feature type="transmembrane region" description="Helical" evidence="3">
    <location>
        <begin position="140"/>
        <end position="161"/>
    </location>
</feature>
<dbReference type="EMBL" id="MQVR01000060">
    <property type="protein sequence ID" value="OKL53466.1"/>
    <property type="molecule type" value="Genomic_DNA"/>
</dbReference>
<dbReference type="AlphaFoldDB" id="A0A1Q5Q124"/>
<keyword evidence="5" id="KW-1185">Reference proteome</keyword>
<protein>
    <recommendedName>
        <fullName evidence="2">Biotin transporter</fullName>
    </recommendedName>
</protein>
<comment type="similarity">
    <text evidence="1 2">Belongs to the BioY family.</text>
</comment>
<evidence type="ECO:0000313" key="5">
    <source>
        <dbReference type="Proteomes" id="UP000185628"/>
    </source>
</evidence>